<evidence type="ECO:0000313" key="2">
    <source>
        <dbReference type="EMBL" id="CAH1957747.1"/>
    </source>
</evidence>
<reference evidence="2" key="1">
    <citation type="submission" date="2022-03" db="EMBL/GenBank/DDBJ databases">
        <authorList>
            <person name="Sayadi A."/>
        </authorList>
    </citation>
    <scope>NUCLEOTIDE SEQUENCE</scope>
</reference>
<accession>A0A9P0JQ45</accession>
<organism evidence="2 3">
    <name type="scientific">Acanthoscelides obtectus</name>
    <name type="common">Bean weevil</name>
    <name type="synonym">Bruchus obtectus</name>
    <dbReference type="NCBI Taxonomy" id="200917"/>
    <lineage>
        <taxon>Eukaryota</taxon>
        <taxon>Metazoa</taxon>
        <taxon>Ecdysozoa</taxon>
        <taxon>Arthropoda</taxon>
        <taxon>Hexapoda</taxon>
        <taxon>Insecta</taxon>
        <taxon>Pterygota</taxon>
        <taxon>Neoptera</taxon>
        <taxon>Endopterygota</taxon>
        <taxon>Coleoptera</taxon>
        <taxon>Polyphaga</taxon>
        <taxon>Cucujiformia</taxon>
        <taxon>Chrysomeloidea</taxon>
        <taxon>Chrysomelidae</taxon>
        <taxon>Bruchinae</taxon>
        <taxon>Bruchini</taxon>
        <taxon>Acanthoscelides</taxon>
    </lineage>
</organism>
<protein>
    <submittedName>
        <fullName evidence="2">Uncharacterized protein</fullName>
    </submittedName>
</protein>
<sequence length="83" mass="9583">MAISALFGKSPENYTPPESMDRENIPADYSLALADRCDPNLMHDLQRGRRGQIFNDAKIVREKFCEYFNNEGSVPWQDNLVFQ</sequence>
<evidence type="ECO:0000256" key="1">
    <source>
        <dbReference type="SAM" id="MobiDB-lite"/>
    </source>
</evidence>
<feature type="region of interest" description="Disordered" evidence="1">
    <location>
        <begin position="1"/>
        <end position="23"/>
    </location>
</feature>
<gene>
    <name evidence="2" type="ORF">ACAOBT_LOCUS2267</name>
</gene>
<dbReference type="Proteomes" id="UP001152888">
    <property type="component" value="Unassembled WGS sequence"/>
</dbReference>
<keyword evidence="3" id="KW-1185">Reference proteome</keyword>
<name>A0A9P0JQ45_ACAOB</name>
<evidence type="ECO:0000313" key="3">
    <source>
        <dbReference type="Proteomes" id="UP001152888"/>
    </source>
</evidence>
<dbReference type="EMBL" id="CAKOFQ010006672">
    <property type="protein sequence ID" value="CAH1957747.1"/>
    <property type="molecule type" value="Genomic_DNA"/>
</dbReference>
<dbReference type="OrthoDB" id="2668416at2759"/>
<dbReference type="AlphaFoldDB" id="A0A9P0JQ45"/>
<proteinExistence type="predicted"/>
<comment type="caution">
    <text evidence="2">The sequence shown here is derived from an EMBL/GenBank/DDBJ whole genome shotgun (WGS) entry which is preliminary data.</text>
</comment>